<dbReference type="Gene3D" id="3.30.300.30">
    <property type="match status" value="1"/>
</dbReference>
<reference evidence="2" key="1">
    <citation type="journal article" date="2023" name="Mol. Biol. Evol.">
        <title>Third-Generation Sequencing Reveals the Adaptive Role of the Epigenome in Three Deep-Sea Polychaetes.</title>
        <authorList>
            <person name="Perez M."/>
            <person name="Aroh O."/>
            <person name="Sun Y."/>
            <person name="Lan Y."/>
            <person name="Juniper S.K."/>
            <person name="Young C.R."/>
            <person name="Angers B."/>
            <person name="Qian P.Y."/>
        </authorList>
    </citation>
    <scope>NUCLEOTIDE SEQUENCE</scope>
    <source>
        <strain evidence="2">P08H-3</strain>
    </source>
</reference>
<feature type="domain" description="AMP-dependent synthetase/ligase" evidence="1">
    <location>
        <begin position="52"/>
        <end position="247"/>
    </location>
</feature>
<comment type="caution">
    <text evidence="2">The sequence shown here is derived from an EMBL/GenBank/DDBJ whole genome shotgun (WGS) entry which is preliminary data.</text>
</comment>
<dbReference type="EMBL" id="JAODUP010000128">
    <property type="protein sequence ID" value="KAK2160674.1"/>
    <property type="molecule type" value="Genomic_DNA"/>
</dbReference>
<dbReference type="GO" id="GO:0004467">
    <property type="term" value="F:long-chain fatty acid-CoA ligase activity"/>
    <property type="evidence" value="ECO:0007669"/>
    <property type="project" value="TreeGrafter"/>
</dbReference>
<dbReference type="Proteomes" id="UP001208570">
    <property type="component" value="Unassembled WGS sequence"/>
</dbReference>
<keyword evidence="3" id="KW-1185">Reference proteome</keyword>
<evidence type="ECO:0000313" key="2">
    <source>
        <dbReference type="EMBL" id="KAK2160674.1"/>
    </source>
</evidence>
<dbReference type="GO" id="GO:0046949">
    <property type="term" value="P:fatty-acyl-CoA biosynthetic process"/>
    <property type="evidence" value="ECO:0007669"/>
    <property type="project" value="TreeGrafter"/>
</dbReference>
<evidence type="ECO:0000313" key="3">
    <source>
        <dbReference type="Proteomes" id="UP001208570"/>
    </source>
</evidence>
<sequence length="303" mass="32559">MIEYASITYGGLLGGGIIAGVEIFTVDGTIDEARSDDELLKLGCDGELPGIKVLPEDDVALLVYTSGSTGDRKGASITHRNLVANVLQISSSTVSPYSGNDVNVAARPFTHGYGICMHLTSGLYNGCTSVFLGGYTLESMLKIIEKYKVTILAMSPLNLAHTNNFPAVCNYAVSSVKTVLCAGAPLSCRVLEFFFNVFEMEDVRDAFGMSEVMFVFMPEIHKPHLGVGIPLPNVEFKVPPRELEDVIQDLSGVECVVVVGVPDEDYHELSKAFVVKQPGSSLTEEDVISAVQGNSSKFGSLYI</sequence>
<protein>
    <recommendedName>
        <fullName evidence="1">AMP-dependent synthetase/ligase domain-containing protein</fullName>
    </recommendedName>
</protein>
<dbReference type="InterPro" id="IPR045851">
    <property type="entry name" value="AMP-bd_C_sf"/>
</dbReference>
<gene>
    <name evidence="2" type="ORF">LSH36_128g05034</name>
</gene>
<proteinExistence type="predicted"/>
<organism evidence="2 3">
    <name type="scientific">Paralvinella palmiformis</name>
    <dbReference type="NCBI Taxonomy" id="53620"/>
    <lineage>
        <taxon>Eukaryota</taxon>
        <taxon>Metazoa</taxon>
        <taxon>Spiralia</taxon>
        <taxon>Lophotrochozoa</taxon>
        <taxon>Annelida</taxon>
        <taxon>Polychaeta</taxon>
        <taxon>Sedentaria</taxon>
        <taxon>Canalipalpata</taxon>
        <taxon>Terebellida</taxon>
        <taxon>Terebelliformia</taxon>
        <taxon>Alvinellidae</taxon>
        <taxon>Paralvinella</taxon>
    </lineage>
</organism>
<dbReference type="Pfam" id="PF00501">
    <property type="entry name" value="AMP-binding"/>
    <property type="match status" value="1"/>
</dbReference>
<dbReference type="AlphaFoldDB" id="A0AAD9NB29"/>
<accession>A0AAD9NB29</accession>
<dbReference type="Gene3D" id="3.40.50.980">
    <property type="match status" value="2"/>
</dbReference>
<evidence type="ECO:0000259" key="1">
    <source>
        <dbReference type="Pfam" id="PF00501"/>
    </source>
</evidence>
<name>A0AAD9NB29_9ANNE</name>
<dbReference type="SUPFAM" id="SSF56801">
    <property type="entry name" value="Acetyl-CoA synthetase-like"/>
    <property type="match status" value="1"/>
</dbReference>
<dbReference type="PANTHER" id="PTHR24096">
    <property type="entry name" value="LONG-CHAIN-FATTY-ACID--COA LIGASE"/>
    <property type="match status" value="1"/>
</dbReference>
<dbReference type="InterPro" id="IPR000873">
    <property type="entry name" value="AMP-dep_synth/lig_dom"/>
</dbReference>